<evidence type="ECO:0000313" key="3">
    <source>
        <dbReference type="Proteomes" id="UP000011602"/>
    </source>
</evidence>
<evidence type="ECO:0000259" key="1">
    <source>
        <dbReference type="Pfam" id="PF18545"/>
    </source>
</evidence>
<dbReference type="RefSeq" id="WP_007258484.1">
    <property type="nucleotide sequence ID" value="NZ_AOHZ01000031.1"/>
</dbReference>
<dbReference type="Proteomes" id="UP000011602">
    <property type="component" value="Unassembled WGS sequence"/>
</dbReference>
<evidence type="ECO:0000313" key="2">
    <source>
        <dbReference type="EMBL" id="ELY58956.1"/>
    </source>
</evidence>
<keyword evidence="3" id="KW-1185">Reference proteome</keyword>
<dbReference type="STRING" id="1227499.C493_05905"/>
<comment type="caution">
    <text evidence="2">The sequence shown here is derived from an EMBL/GenBank/DDBJ whole genome shotgun (WGS) entry which is preliminary data.</text>
</comment>
<dbReference type="OrthoDB" id="271604at2157"/>
<dbReference type="Pfam" id="PF18545">
    <property type="entry name" value="HalOD1"/>
    <property type="match status" value="1"/>
</dbReference>
<sequence length="89" mass="9210">MSDANFAPSLSDQPTSLAVVERVADLEGTDPLSLPPLYDAIDPEALDSISQSTAGGTQTGAAVRFTYCGYDVRVGDDGAIDVSETCSSH</sequence>
<organism evidence="2 3">
    <name type="scientific">Natronolimnohabitans innermongolicus JCM 12255</name>
    <dbReference type="NCBI Taxonomy" id="1227499"/>
    <lineage>
        <taxon>Archaea</taxon>
        <taxon>Methanobacteriati</taxon>
        <taxon>Methanobacteriota</taxon>
        <taxon>Stenosarchaea group</taxon>
        <taxon>Halobacteria</taxon>
        <taxon>Halobacteriales</taxon>
        <taxon>Natrialbaceae</taxon>
        <taxon>Natronolimnohabitans</taxon>
    </lineage>
</organism>
<accession>L9XBZ8</accession>
<reference evidence="2 3" key="1">
    <citation type="journal article" date="2014" name="PLoS Genet.">
        <title>Phylogenetically driven sequencing of extremely halophilic archaea reveals strategies for static and dynamic osmo-response.</title>
        <authorList>
            <person name="Becker E.A."/>
            <person name="Seitzer P.M."/>
            <person name="Tritt A."/>
            <person name="Larsen D."/>
            <person name="Krusor M."/>
            <person name="Yao A.I."/>
            <person name="Wu D."/>
            <person name="Madern D."/>
            <person name="Eisen J.A."/>
            <person name="Darling A.E."/>
            <person name="Facciotti M.T."/>
        </authorList>
    </citation>
    <scope>NUCLEOTIDE SEQUENCE [LARGE SCALE GENOMIC DNA]</scope>
    <source>
        <strain evidence="2 3">JCM 12255</strain>
    </source>
</reference>
<dbReference type="AlphaFoldDB" id="L9XBZ8"/>
<feature type="domain" description="Halobacterial output" evidence="1">
    <location>
        <begin position="12"/>
        <end position="84"/>
    </location>
</feature>
<dbReference type="InterPro" id="IPR040624">
    <property type="entry name" value="HalOD1"/>
</dbReference>
<dbReference type="eggNOG" id="arCOG08928">
    <property type="taxonomic scope" value="Archaea"/>
</dbReference>
<dbReference type="EMBL" id="AOHZ01000031">
    <property type="protein sequence ID" value="ELY58956.1"/>
    <property type="molecule type" value="Genomic_DNA"/>
</dbReference>
<gene>
    <name evidence="2" type="ORF">C493_05905</name>
</gene>
<name>L9XBZ8_9EURY</name>
<protein>
    <recommendedName>
        <fullName evidence="1">Halobacterial output domain-containing protein</fullName>
    </recommendedName>
</protein>
<proteinExistence type="predicted"/>